<keyword evidence="3 5" id="KW-0906">Nuclear pore complex</keyword>
<evidence type="ECO:0000256" key="3">
    <source>
        <dbReference type="ARBA" id="ARBA00023132"/>
    </source>
</evidence>
<dbReference type="PANTHER" id="PTHR11225:SF4">
    <property type="entry name" value="NUCLEAR PORE COMPLEX PROTEIN NUP93"/>
    <property type="match status" value="1"/>
</dbReference>
<keyword evidence="4 5" id="KW-0539">Nucleus</keyword>
<keyword evidence="5" id="KW-0509">mRNA transport</keyword>
<dbReference type="GO" id="GO:0017056">
    <property type="term" value="F:structural constituent of nuclear pore"/>
    <property type="evidence" value="ECO:0007669"/>
    <property type="project" value="InterPro"/>
</dbReference>
<dbReference type="PANTHER" id="PTHR11225">
    <property type="entry name" value="NUCLEAR PORE COMPLEX PROTEIN NUP93 NUCLEOPORIN NUP93 DEAD EYE PROTEIN"/>
    <property type="match status" value="1"/>
</dbReference>
<keyword evidence="5" id="KW-0472">Membrane</keyword>
<reference evidence="6" key="1">
    <citation type="submission" date="2023-07" db="EMBL/GenBank/DDBJ databases">
        <title>Chromosome-level genome assembly of Artemia franciscana.</title>
        <authorList>
            <person name="Jo E."/>
        </authorList>
    </citation>
    <scope>NUCLEOTIDE SEQUENCE</scope>
    <source>
        <tissue evidence="6">Whole body</tissue>
    </source>
</reference>
<comment type="caution">
    <text evidence="6">The sequence shown here is derived from an EMBL/GenBank/DDBJ whole genome shotgun (WGS) entry which is preliminary data.</text>
</comment>
<evidence type="ECO:0000256" key="2">
    <source>
        <dbReference type="ARBA" id="ARBA00010186"/>
    </source>
</evidence>
<name>A0AA88HMN0_ARTSF</name>
<evidence type="ECO:0000256" key="1">
    <source>
        <dbReference type="ARBA" id="ARBA00004567"/>
    </source>
</evidence>
<dbReference type="AlphaFoldDB" id="A0AA88HMN0"/>
<dbReference type="InterPro" id="IPR007231">
    <property type="entry name" value="Nucleoporin_int_Nup93/Nic96"/>
</dbReference>
<keyword evidence="5" id="KW-0811">Translocation</keyword>
<dbReference type="Proteomes" id="UP001187531">
    <property type="component" value="Unassembled WGS sequence"/>
</dbReference>
<dbReference type="Pfam" id="PF04097">
    <property type="entry name" value="Nic96"/>
    <property type="match status" value="1"/>
</dbReference>
<evidence type="ECO:0000256" key="4">
    <source>
        <dbReference type="ARBA" id="ARBA00023242"/>
    </source>
</evidence>
<evidence type="ECO:0000256" key="5">
    <source>
        <dbReference type="RuleBase" id="RU364035"/>
    </source>
</evidence>
<evidence type="ECO:0000313" key="6">
    <source>
        <dbReference type="EMBL" id="KAK2708496.1"/>
    </source>
</evidence>
<comment type="similarity">
    <text evidence="2 5">Belongs to the nucleoporin interacting component (NIC) family.</text>
</comment>
<dbReference type="GO" id="GO:0006606">
    <property type="term" value="P:protein import into nucleus"/>
    <property type="evidence" value="ECO:0007669"/>
    <property type="project" value="TreeGrafter"/>
</dbReference>
<gene>
    <name evidence="6" type="ORF">QYM36_014191</name>
</gene>
<keyword evidence="7" id="KW-1185">Reference proteome</keyword>
<keyword evidence="5" id="KW-0813">Transport</keyword>
<dbReference type="GO" id="GO:0005643">
    <property type="term" value="C:nuclear pore"/>
    <property type="evidence" value="ECO:0007669"/>
    <property type="project" value="UniProtKB-SubCell"/>
</dbReference>
<keyword evidence="5" id="KW-0653">Protein transport</keyword>
<proteinExistence type="inferred from homology"/>
<dbReference type="GO" id="GO:0016973">
    <property type="term" value="P:poly(A)+ mRNA export from nucleus"/>
    <property type="evidence" value="ECO:0007669"/>
    <property type="project" value="TreeGrafter"/>
</dbReference>
<comment type="subcellular location">
    <subcellularLocation>
        <location evidence="1 5">Nucleus</location>
        <location evidence="1 5">Nuclear pore complex</location>
    </subcellularLocation>
</comment>
<sequence>MDDLASILNQAEQLTNRIDGIGATLELPRVDRNLKQICEETQQLLKAGGQPAGLGQQDVNASILLGAKGVDVPRLSQKLESLSATANLEPLEPIQETDIQSFLKNERENAILAILEETRKETYNHFNKICWNSIQSDWEKNKQKIIDSLGGARESILDLTAPSGERSLLGDTLSAYSTLSNEEMVYARVVAEFNDVVIRGGVKPSLAEKFAKAVTTFGDQRLNEIWKMIEVMSEVPLVTSSSPVLARSSIPVQNSLVRSARKILENRYLEYLKKEVYRNLSSARLGGSIGTFHLVKSFLGTRQVSRQPGLEDGLVDGQPVWAIVYYCLRCGDLEAALDAAKRAGPSLSEFSRNLEEVLASNDCRLTPNNEAQVKLNYRRTVRNATDPYRRACYCIIASCDPSEDHSEIASTTEDYLWIKICQLRADGEEEMGASREIRFTLSYFQSLILEEYGERHFDAYKEPLRYFEVLFLTSQFEAAVEFLSRIDKWRTLAIHVALALRETKLLLLPESVQSPLISKVPTDKPPMRRLNLARLVMLYTKKFENTNIKEALNYYFFLRDLETPDGTNLFTVCISELAVETRQYEQLLGKIEADGCRSPGIIDRYQGVDISVQEVIQHIAEIAETSGQFEDAVAIYDLAKKDDKVIEILIRLLASNVSRPATTDAKIVGLQRHAHNIAERLRSARRPVPSHLSSTFYLLLDLATFFGLYHSGRVNEALDTIAQLRLIPLNQEEVDSRVSMFKNLAEEIRRNIPDVVLATMNLLLNKYKQQRSVPSPSLRKTEEITRDKFLSTTRAQARCLITFTGMIPYRMPSDITSRLVQMELQMN</sequence>
<accession>A0AA88HMN0</accession>
<protein>
    <recommendedName>
        <fullName evidence="5">Nuclear pore protein</fullName>
    </recommendedName>
</protein>
<evidence type="ECO:0000313" key="7">
    <source>
        <dbReference type="Proteomes" id="UP001187531"/>
    </source>
</evidence>
<dbReference type="EMBL" id="JAVRJZ010000018">
    <property type="protein sequence ID" value="KAK2708496.1"/>
    <property type="molecule type" value="Genomic_DNA"/>
</dbReference>
<organism evidence="6 7">
    <name type="scientific">Artemia franciscana</name>
    <name type="common">Brine shrimp</name>
    <name type="synonym">Artemia sanfranciscana</name>
    <dbReference type="NCBI Taxonomy" id="6661"/>
    <lineage>
        <taxon>Eukaryota</taxon>
        <taxon>Metazoa</taxon>
        <taxon>Ecdysozoa</taxon>
        <taxon>Arthropoda</taxon>
        <taxon>Crustacea</taxon>
        <taxon>Branchiopoda</taxon>
        <taxon>Anostraca</taxon>
        <taxon>Artemiidae</taxon>
        <taxon>Artemia</taxon>
    </lineage>
</organism>